<keyword evidence="3" id="KW-0808">Transferase</keyword>
<keyword evidence="2" id="KW-0732">Signal</keyword>
<dbReference type="Proteomes" id="UP001595462">
    <property type="component" value="Unassembled WGS sequence"/>
</dbReference>
<dbReference type="RefSeq" id="WP_380690373.1">
    <property type="nucleotide sequence ID" value="NZ_JBHRSS010000006.1"/>
</dbReference>
<feature type="transmembrane region" description="Helical" evidence="1">
    <location>
        <begin position="40"/>
        <end position="64"/>
    </location>
</feature>
<protein>
    <submittedName>
        <fullName evidence="3">ArnT family glycosyltransferase</fullName>
        <ecNumber evidence="3">2.4.-.-</ecNumber>
    </submittedName>
</protein>
<keyword evidence="4" id="KW-1185">Reference proteome</keyword>
<evidence type="ECO:0000313" key="4">
    <source>
        <dbReference type="Proteomes" id="UP001595462"/>
    </source>
</evidence>
<accession>A0ABV7EQ09</accession>
<feature type="transmembrane region" description="Helical" evidence="1">
    <location>
        <begin position="102"/>
        <end position="118"/>
    </location>
</feature>
<sequence>MLKAFMCLAIALGAYARLRGLGTWPWATDEYLTNQSVANIIRYGVPAFDCGGYYLRGIFLQYLIAPLEWGGIHPELAARLVPVAFSFVALAAVYFLGKRLSGTTVACVCVSLLSLSLWEIEFARFARMYMPFQAIFLCYLLALHRVVVDRHTAAFGWLWLLSLAGVFTWAGGLFLLVVNFLPHAIKDSPGRFRHMAVSGALLLVGYIYSGWNFRVMGAVPPLPSDVPINLVGEHVVMPPLLLSTLSSHPAWLVGALLLLGLSLAVIVTLVRAYGIAARERIGWTALVILSLFNLFGCVVLGLVLLLLLGWIDIRRASRRCAYIVALAIASNFVFWFAYALLTHGWYALFPGFKPGGELSKLAVVLFKYPNVVDSTLAPWLAAVPTLAVLLGGLAAAAVIWSVLGRDEERVHSLRLTLAVCVVMVVLASLVDTKYIRTRYTFFLLPLLYLVAMTVIHTLLVRPIRSYPKRSAVVGLTVIATMGLTEDFGWAHLIHVDSTKWNYRLPYGEALTAHYYPREDFRTPAQYVNRHAGPQDLVVTTKPVATYYLDRTDYVYWNYSWGEFAGISCDAGRRERWSGSDLLYRRDDLFDAVDKSNGNIWLITLVGEVRPPIDELSERYSVTLVYRGLAGAIGVYKIERAQ</sequence>
<evidence type="ECO:0000256" key="2">
    <source>
        <dbReference type="SAM" id="SignalP"/>
    </source>
</evidence>
<evidence type="ECO:0000313" key="3">
    <source>
        <dbReference type="EMBL" id="MFC3104842.1"/>
    </source>
</evidence>
<keyword evidence="1" id="KW-1133">Transmembrane helix</keyword>
<dbReference type="EC" id="2.4.-.-" evidence="3"/>
<feature type="transmembrane region" description="Helical" evidence="1">
    <location>
        <begin position="154"/>
        <end position="180"/>
    </location>
</feature>
<keyword evidence="1" id="KW-0812">Transmembrane</keyword>
<name>A0ABV7EQ09_9GAMM</name>
<dbReference type="EMBL" id="JBHRSS010000006">
    <property type="protein sequence ID" value="MFC3104842.1"/>
    <property type="molecule type" value="Genomic_DNA"/>
</dbReference>
<feature type="chain" id="PRO_5047145339" evidence="2">
    <location>
        <begin position="17"/>
        <end position="641"/>
    </location>
</feature>
<dbReference type="GO" id="GO:0016757">
    <property type="term" value="F:glycosyltransferase activity"/>
    <property type="evidence" value="ECO:0007669"/>
    <property type="project" value="UniProtKB-KW"/>
</dbReference>
<feature type="transmembrane region" description="Helical" evidence="1">
    <location>
        <begin position="320"/>
        <end position="341"/>
    </location>
</feature>
<keyword evidence="1" id="KW-0472">Membrane</keyword>
<reference evidence="4" key="1">
    <citation type="journal article" date="2019" name="Int. J. Syst. Evol. Microbiol.">
        <title>The Global Catalogue of Microorganisms (GCM) 10K type strain sequencing project: providing services to taxonomists for standard genome sequencing and annotation.</title>
        <authorList>
            <consortium name="The Broad Institute Genomics Platform"/>
            <consortium name="The Broad Institute Genome Sequencing Center for Infectious Disease"/>
            <person name="Wu L."/>
            <person name="Ma J."/>
        </authorList>
    </citation>
    <scope>NUCLEOTIDE SEQUENCE [LARGE SCALE GENOMIC DNA]</scope>
    <source>
        <strain evidence="4">KCTC 52640</strain>
    </source>
</reference>
<feature type="transmembrane region" description="Helical" evidence="1">
    <location>
        <begin position="130"/>
        <end position="148"/>
    </location>
</feature>
<evidence type="ECO:0000256" key="1">
    <source>
        <dbReference type="SAM" id="Phobius"/>
    </source>
</evidence>
<feature type="transmembrane region" description="Helical" evidence="1">
    <location>
        <begin position="415"/>
        <end position="435"/>
    </location>
</feature>
<proteinExistence type="predicted"/>
<keyword evidence="3" id="KW-0328">Glycosyltransferase</keyword>
<feature type="transmembrane region" description="Helical" evidence="1">
    <location>
        <begin position="281"/>
        <end position="308"/>
    </location>
</feature>
<gene>
    <name evidence="3" type="ORF">ACFOSU_13250</name>
</gene>
<comment type="caution">
    <text evidence="3">The sequence shown here is derived from an EMBL/GenBank/DDBJ whole genome shotgun (WGS) entry which is preliminary data.</text>
</comment>
<feature type="transmembrane region" description="Helical" evidence="1">
    <location>
        <begin position="252"/>
        <end position="275"/>
    </location>
</feature>
<organism evidence="3 4">
    <name type="scientific">Salinisphaera aquimarina</name>
    <dbReference type="NCBI Taxonomy" id="2094031"/>
    <lineage>
        <taxon>Bacteria</taxon>
        <taxon>Pseudomonadati</taxon>
        <taxon>Pseudomonadota</taxon>
        <taxon>Gammaproteobacteria</taxon>
        <taxon>Salinisphaerales</taxon>
        <taxon>Salinisphaeraceae</taxon>
        <taxon>Salinisphaera</taxon>
    </lineage>
</organism>
<feature type="transmembrane region" description="Helical" evidence="1">
    <location>
        <begin position="76"/>
        <end position="96"/>
    </location>
</feature>
<feature type="transmembrane region" description="Helical" evidence="1">
    <location>
        <begin position="379"/>
        <end position="403"/>
    </location>
</feature>
<feature type="transmembrane region" description="Helical" evidence="1">
    <location>
        <begin position="441"/>
        <end position="460"/>
    </location>
</feature>
<feature type="transmembrane region" description="Helical" evidence="1">
    <location>
        <begin position="192"/>
        <end position="211"/>
    </location>
</feature>
<feature type="signal peptide" evidence="2">
    <location>
        <begin position="1"/>
        <end position="16"/>
    </location>
</feature>